<accession>A0A1B0F960</accession>
<evidence type="ECO:0000313" key="2">
    <source>
        <dbReference type="Proteomes" id="UP000092444"/>
    </source>
</evidence>
<evidence type="ECO:0000313" key="1">
    <source>
        <dbReference type="EnsemblMetazoa" id="GMOY000019-PA"/>
    </source>
</evidence>
<dbReference type="STRING" id="37546.A0A1B0F960"/>
<dbReference type="EnsemblMetazoa" id="GMOY000019-RA">
    <property type="protein sequence ID" value="GMOY000019-PA"/>
    <property type="gene ID" value="GMOY000019"/>
</dbReference>
<proteinExistence type="predicted"/>
<organism evidence="1 2">
    <name type="scientific">Glossina morsitans morsitans</name>
    <name type="common">Savannah tsetse fly</name>
    <dbReference type="NCBI Taxonomy" id="37546"/>
    <lineage>
        <taxon>Eukaryota</taxon>
        <taxon>Metazoa</taxon>
        <taxon>Ecdysozoa</taxon>
        <taxon>Arthropoda</taxon>
        <taxon>Hexapoda</taxon>
        <taxon>Insecta</taxon>
        <taxon>Pterygota</taxon>
        <taxon>Neoptera</taxon>
        <taxon>Endopterygota</taxon>
        <taxon>Diptera</taxon>
        <taxon>Brachycera</taxon>
        <taxon>Muscomorpha</taxon>
        <taxon>Hippoboscoidea</taxon>
        <taxon>Glossinidae</taxon>
        <taxon>Glossina</taxon>
    </lineage>
</organism>
<reference evidence="1" key="1">
    <citation type="submission" date="2020-05" db="UniProtKB">
        <authorList>
            <consortium name="EnsemblMetazoa"/>
        </authorList>
    </citation>
    <scope>IDENTIFICATION</scope>
    <source>
        <strain evidence="1">Yale</strain>
    </source>
</reference>
<dbReference type="AlphaFoldDB" id="A0A1B0F960"/>
<dbReference type="EMBL" id="CCAG010022737">
    <property type="status" value="NOT_ANNOTATED_CDS"/>
    <property type="molecule type" value="Genomic_DNA"/>
</dbReference>
<dbReference type="Proteomes" id="UP000092444">
    <property type="component" value="Unassembled WGS sequence"/>
</dbReference>
<sequence length="68" mass="7597">MVHNTRRGTQMLCSGADDRTIRLRDKCNKLSVNTLEASYQNIPFSLQNRDCITGVVTVFTALVSVHLS</sequence>
<keyword evidence="2" id="KW-1185">Reference proteome</keyword>
<protein>
    <submittedName>
        <fullName evidence="1">Uncharacterized protein</fullName>
    </submittedName>
</protein>
<dbReference type="VEuPathDB" id="VectorBase:GMOY000019"/>
<name>A0A1B0F960_GLOMM</name>